<protein>
    <submittedName>
        <fullName evidence="2">Uncharacterized protein</fullName>
    </submittedName>
</protein>
<gene>
    <name evidence="2" type="ORF">Tco_1029622</name>
</gene>
<dbReference type="Proteomes" id="UP001151760">
    <property type="component" value="Unassembled WGS sequence"/>
</dbReference>
<name>A0ABQ5G3Y6_9ASTR</name>
<organism evidence="2 3">
    <name type="scientific">Tanacetum coccineum</name>
    <dbReference type="NCBI Taxonomy" id="301880"/>
    <lineage>
        <taxon>Eukaryota</taxon>
        <taxon>Viridiplantae</taxon>
        <taxon>Streptophyta</taxon>
        <taxon>Embryophyta</taxon>
        <taxon>Tracheophyta</taxon>
        <taxon>Spermatophyta</taxon>
        <taxon>Magnoliopsida</taxon>
        <taxon>eudicotyledons</taxon>
        <taxon>Gunneridae</taxon>
        <taxon>Pentapetalae</taxon>
        <taxon>asterids</taxon>
        <taxon>campanulids</taxon>
        <taxon>Asterales</taxon>
        <taxon>Asteraceae</taxon>
        <taxon>Asteroideae</taxon>
        <taxon>Anthemideae</taxon>
        <taxon>Anthemidinae</taxon>
        <taxon>Tanacetum</taxon>
    </lineage>
</organism>
<evidence type="ECO:0000313" key="2">
    <source>
        <dbReference type="EMBL" id="GJT70336.1"/>
    </source>
</evidence>
<accession>A0ABQ5G3Y6</accession>
<sequence length="461" mass="51784">MFKLIGIQTLKIVLLMRPAKEETDPNLHVNANAENVHADRRTNAQSSPFNAACQIGKLILTSMAIVTHGTADARFTFSTRETKLLATHAQNSHPTKKNQIPARYQLKCSTSNAKISPSTRKGSGDFAVDNILDKPDKPALGQTTSSGEKKGLRIIATTSKINPGHEDKGKMIIAEPDIPAVGDLTSTDSNKTIEVIVYHYIGRVRAISGVYTFGDATTQRKHRRIIDIENLRPEQLPDTTPFLIVNNQPYEDLNQERKRNHFPLATLLEVNPHNYQRVRFTADTTIYRINTQKERYYQKCTTCGRYWFTTKVDGILEDLATKRNLSKIVVGNQWENFCGKSMGNNCAKSVAKKVGYMWKMVARKCGKSVGKCLYGLLRMLRRRQSLLTPNIPKAKLLHVRTLVPSGGKEQPVKSSWSPQEARSSQSGVASPLRRQGAASQERMVHNKYLEHEDNFDPEDKV</sequence>
<feature type="compositionally biased region" description="Basic and acidic residues" evidence="1">
    <location>
        <begin position="442"/>
        <end position="461"/>
    </location>
</feature>
<dbReference type="EMBL" id="BQNB010018067">
    <property type="protein sequence ID" value="GJT70336.1"/>
    <property type="molecule type" value="Genomic_DNA"/>
</dbReference>
<comment type="caution">
    <text evidence="2">The sequence shown here is derived from an EMBL/GenBank/DDBJ whole genome shotgun (WGS) entry which is preliminary data.</text>
</comment>
<feature type="region of interest" description="Disordered" evidence="1">
    <location>
        <begin position="405"/>
        <end position="461"/>
    </location>
</feature>
<proteinExistence type="predicted"/>
<keyword evidence="3" id="KW-1185">Reference proteome</keyword>
<evidence type="ECO:0000313" key="3">
    <source>
        <dbReference type="Proteomes" id="UP001151760"/>
    </source>
</evidence>
<evidence type="ECO:0000256" key="1">
    <source>
        <dbReference type="SAM" id="MobiDB-lite"/>
    </source>
</evidence>
<feature type="compositionally biased region" description="Polar residues" evidence="1">
    <location>
        <begin position="412"/>
        <end position="428"/>
    </location>
</feature>
<reference evidence="2" key="2">
    <citation type="submission" date="2022-01" db="EMBL/GenBank/DDBJ databases">
        <authorList>
            <person name="Yamashiro T."/>
            <person name="Shiraishi A."/>
            <person name="Satake H."/>
            <person name="Nakayama K."/>
        </authorList>
    </citation>
    <scope>NUCLEOTIDE SEQUENCE</scope>
</reference>
<reference evidence="2" key="1">
    <citation type="journal article" date="2022" name="Int. J. Mol. Sci.">
        <title>Draft Genome of Tanacetum Coccineum: Genomic Comparison of Closely Related Tanacetum-Family Plants.</title>
        <authorList>
            <person name="Yamashiro T."/>
            <person name="Shiraishi A."/>
            <person name="Nakayama K."/>
            <person name="Satake H."/>
        </authorList>
    </citation>
    <scope>NUCLEOTIDE SEQUENCE</scope>
</reference>